<evidence type="ECO:0000256" key="8">
    <source>
        <dbReference type="ARBA" id="ARBA00022786"/>
    </source>
</evidence>
<dbReference type="PROSITE" id="PS50222">
    <property type="entry name" value="EF_HAND_2"/>
    <property type="match status" value="1"/>
</dbReference>
<dbReference type="GO" id="GO:0061630">
    <property type="term" value="F:ubiquitin protein ligase activity"/>
    <property type="evidence" value="ECO:0007669"/>
    <property type="project" value="UniProtKB-EC"/>
</dbReference>
<keyword evidence="10 12" id="KW-1133">Transmembrane helix</keyword>
<keyword evidence="11 12" id="KW-0472">Membrane</keyword>
<dbReference type="GO" id="GO:0016874">
    <property type="term" value="F:ligase activity"/>
    <property type="evidence" value="ECO:0007669"/>
    <property type="project" value="UniProtKB-KW"/>
</dbReference>
<keyword evidence="8" id="KW-0833">Ubl conjugation pathway</keyword>
<keyword evidence="14" id="KW-0436">Ligase</keyword>
<reference evidence="15" key="1">
    <citation type="submission" date="2016-10" db="EMBL/GenBank/DDBJ databases">
        <authorList>
            <person name="Varghese N."/>
            <person name="Submissions S."/>
        </authorList>
    </citation>
    <scope>NUCLEOTIDE SEQUENCE [LARGE SCALE GENOMIC DNA]</scope>
    <source>
        <strain evidence="15">Nm69</strain>
    </source>
</reference>
<organism evidence="14 15">
    <name type="scientific">Nitrosomonas aestuarii</name>
    <dbReference type="NCBI Taxonomy" id="52441"/>
    <lineage>
        <taxon>Bacteria</taxon>
        <taxon>Pseudomonadati</taxon>
        <taxon>Pseudomonadota</taxon>
        <taxon>Betaproteobacteria</taxon>
        <taxon>Nitrosomonadales</taxon>
        <taxon>Nitrosomonadaceae</taxon>
        <taxon>Nitrosomonas</taxon>
    </lineage>
</organism>
<dbReference type="PROSITE" id="PS00018">
    <property type="entry name" value="EF_HAND_1"/>
    <property type="match status" value="1"/>
</dbReference>
<dbReference type="Pfam" id="PF12483">
    <property type="entry name" value="GIDE"/>
    <property type="match status" value="1"/>
</dbReference>
<evidence type="ECO:0000313" key="15">
    <source>
        <dbReference type="Proteomes" id="UP000199533"/>
    </source>
</evidence>
<dbReference type="GO" id="GO:0005509">
    <property type="term" value="F:calcium ion binding"/>
    <property type="evidence" value="ECO:0007669"/>
    <property type="project" value="InterPro"/>
</dbReference>
<evidence type="ECO:0000256" key="1">
    <source>
        <dbReference type="ARBA" id="ARBA00000900"/>
    </source>
</evidence>
<dbReference type="STRING" id="52441.SAMN05216302_102944"/>
<dbReference type="GO" id="GO:0016567">
    <property type="term" value="P:protein ubiquitination"/>
    <property type="evidence" value="ECO:0007669"/>
    <property type="project" value="InterPro"/>
</dbReference>
<feature type="transmembrane region" description="Helical" evidence="12">
    <location>
        <begin position="16"/>
        <end position="34"/>
    </location>
</feature>
<dbReference type="InterPro" id="IPR022170">
    <property type="entry name" value="MUL1-like"/>
</dbReference>
<feature type="transmembrane region" description="Helical" evidence="12">
    <location>
        <begin position="283"/>
        <end position="304"/>
    </location>
</feature>
<keyword evidence="15" id="KW-1185">Reference proteome</keyword>
<proteinExistence type="predicted"/>
<dbReference type="InterPro" id="IPR018247">
    <property type="entry name" value="EF_Hand_1_Ca_BS"/>
</dbReference>
<evidence type="ECO:0000256" key="9">
    <source>
        <dbReference type="ARBA" id="ARBA00022833"/>
    </source>
</evidence>
<comment type="subcellular location">
    <subcellularLocation>
        <location evidence="2">Membrane</location>
        <topology evidence="2">Multi-pass membrane protein</topology>
    </subcellularLocation>
</comment>
<evidence type="ECO:0000256" key="4">
    <source>
        <dbReference type="ARBA" id="ARBA00022679"/>
    </source>
</evidence>
<dbReference type="OrthoDB" id="7013907at2"/>
<keyword evidence="6" id="KW-0479">Metal-binding</keyword>
<dbReference type="AlphaFoldDB" id="A0A1I4EP27"/>
<feature type="domain" description="EF-hand" evidence="13">
    <location>
        <begin position="205"/>
        <end position="240"/>
    </location>
</feature>
<evidence type="ECO:0000313" key="14">
    <source>
        <dbReference type="EMBL" id="SFL07059.1"/>
    </source>
</evidence>
<protein>
    <recommendedName>
        <fullName evidence="3">RING-type E3 ubiquitin transferase</fullName>
        <ecNumber evidence="3">2.3.2.27</ecNumber>
    </recommendedName>
</protein>
<dbReference type="Proteomes" id="UP000199533">
    <property type="component" value="Unassembled WGS sequence"/>
</dbReference>
<comment type="catalytic activity">
    <reaction evidence="1">
        <text>S-ubiquitinyl-[E2 ubiquitin-conjugating enzyme]-L-cysteine + [acceptor protein]-L-lysine = [E2 ubiquitin-conjugating enzyme]-L-cysteine + N(6)-ubiquitinyl-[acceptor protein]-L-lysine.</text>
        <dbReference type="EC" id="2.3.2.27"/>
    </reaction>
</comment>
<dbReference type="InterPro" id="IPR002048">
    <property type="entry name" value="EF_hand_dom"/>
</dbReference>
<dbReference type="EMBL" id="FOSP01000029">
    <property type="protein sequence ID" value="SFL07059.1"/>
    <property type="molecule type" value="Genomic_DNA"/>
</dbReference>
<keyword evidence="5 12" id="KW-0812">Transmembrane</keyword>
<keyword evidence="7" id="KW-0863">Zinc-finger</keyword>
<keyword evidence="4" id="KW-0808">Transferase</keyword>
<evidence type="ECO:0000256" key="10">
    <source>
        <dbReference type="ARBA" id="ARBA00022989"/>
    </source>
</evidence>
<sequence length="306" mass="35284">MILAHGNSLLQSENQFFLLVFSSSMALICFWLTFRYLKRARLIEDTPTSKIRSAAQGHVEIKGTVSYGKNKKLIAPLSGNACVWYTYKIQRYQRSGKNSHWSTVEEGTSNKSFLIQDNTGICVINPEGAEILTEHSRTWYGNTEKPKQTKNTNNFFNVISGRRYRYIEKFIYVHDLIYALGNFKTSGGGRDVPSNHQMTGQVIREWKQDYNQVLNHFDQDKNGKIDILEWEAVRAAASQEAEKRRQHLSKMPTVYTLSNTIHKQHPFILSTFSQKILAKKFRIYAILSLMGALLFVAFLIIHFFKP</sequence>
<evidence type="ECO:0000256" key="2">
    <source>
        <dbReference type="ARBA" id="ARBA00004141"/>
    </source>
</evidence>
<evidence type="ECO:0000256" key="3">
    <source>
        <dbReference type="ARBA" id="ARBA00012483"/>
    </source>
</evidence>
<evidence type="ECO:0000256" key="7">
    <source>
        <dbReference type="ARBA" id="ARBA00022771"/>
    </source>
</evidence>
<evidence type="ECO:0000259" key="13">
    <source>
        <dbReference type="PROSITE" id="PS50222"/>
    </source>
</evidence>
<accession>A0A1I4EP27</accession>
<evidence type="ECO:0000256" key="12">
    <source>
        <dbReference type="SAM" id="Phobius"/>
    </source>
</evidence>
<dbReference type="GO" id="GO:0016020">
    <property type="term" value="C:membrane"/>
    <property type="evidence" value="ECO:0007669"/>
    <property type="project" value="UniProtKB-SubCell"/>
</dbReference>
<keyword evidence="9" id="KW-0862">Zinc</keyword>
<name>A0A1I4EP27_9PROT</name>
<evidence type="ECO:0000256" key="6">
    <source>
        <dbReference type="ARBA" id="ARBA00022723"/>
    </source>
</evidence>
<dbReference type="EC" id="2.3.2.27" evidence="3"/>
<gene>
    <name evidence="14" type="ORF">SAMN05216302_102944</name>
</gene>
<dbReference type="GO" id="GO:0008270">
    <property type="term" value="F:zinc ion binding"/>
    <property type="evidence" value="ECO:0007669"/>
    <property type="project" value="UniProtKB-KW"/>
</dbReference>
<evidence type="ECO:0000256" key="11">
    <source>
        <dbReference type="ARBA" id="ARBA00023136"/>
    </source>
</evidence>
<evidence type="ECO:0000256" key="5">
    <source>
        <dbReference type="ARBA" id="ARBA00022692"/>
    </source>
</evidence>